<protein>
    <submittedName>
        <fullName evidence="2">Uncharacterized protein</fullName>
    </submittedName>
</protein>
<gene>
    <name evidence="2" type="ORF">E8Q35_12875</name>
</gene>
<dbReference type="RefSeq" id="WP_136501892.1">
    <property type="nucleotide sequence ID" value="NZ_SSUX01000008.1"/>
</dbReference>
<evidence type="ECO:0000256" key="1">
    <source>
        <dbReference type="SAM" id="Phobius"/>
    </source>
</evidence>
<keyword evidence="1" id="KW-0472">Membrane</keyword>
<keyword evidence="1" id="KW-1133">Transmembrane helix</keyword>
<proteinExistence type="predicted"/>
<comment type="caution">
    <text evidence="2">The sequence shown here is derived from an EMBL/GenBank/DDBJ whole genome shotgun (WGS) entry which is preliminary data.</text>
</comment>
<dbReference type="EMBL" id="SSUX01000008">
    <property type="protein sequence ID" value="THJ45069.1"/>
    <property type="molecule type" value="Genomic_DNA"/>
</dbReference>
<dbReference type="Proteomes" id="UP000309618">
    <property type="component" value="Unassembled WGS sequence"/>
</dbReference>
<reference evidence="2 3" key="1">
    <citation type="submission" date="2019-04" db="EMBL/GenBank/DDBJ databases">
        <title>Comparative genomics of Aeromonas veronii strains pathogenic to fish.</title>
        <authorList>
            <person name="Cascarano M.C."/>
            <person name="Smyrli M."/>
            <person name="Katharios P."/>
        </authorList>
    </citation>
    <scope>NUCLEOTIDE SEQUENCE [LARGE SCALE GENOMIC DNA]</scope>
    <source>
        <strain evidence="2 3">XU1</strain>
    </source>
</reference>
<feature type="transmembrane region" description="Helical" evidence="1">
    <location>
        <begin position="21"/>
        <end position="39"/>
    </location>
</feature>
<organism evidence="2 3">
    <name type="scientific">Aeromonas veronii</name>
    <dbReference type="NCBI Taxonomy" id="654"/>
    <lineage>
        <taxon>Bacteria</taxon>
        <taxon>Pseudomonadati</taxon>
        <taxon>Pseudomonadota</taxon>
        <taxon>Gammaproteobacteria</taxon>
        <taxon>Aeromonadales</taxon>
        <taxon>Aeromonadaceae</taxon>
        <taxon>Aeromonas</taxon>
    </lineage>
</organism>
<feature type="transmembrane region" description="Helical" evidence="1">
    <location>
        <begin position="45"/>
        <end position="63"/>
    </location>
</feature>
<evidence type="ECO:0000313" key="2">
    <source>
        <dbReference type="EMBL" id="THJ45069.1"/>
    </source>
</evidence>
<keyword evidence="1" id="KW-0812">Transmembrane</keyword>
<dbReference type="AlphaFoldDB" id="A0A4S5CH95"/>
<accession>A0A4S5CH95</accession>
<evidence type="ECO:0000313" key="3">
    <source>
        <dbReference type="Proteomes" id="UP000309618"/>
    </source>
</evidence>
<name>A0A4S5CH95_AERVE</name>
<sequence length="115" mass="13088">MKSITDSEFEADGAHGTLSNVKGIMLLILGGAAIIYLISLFTKDMPVWMCGAWISVIFYLLLLKNIRQVFIQEDRYRAYLAKHSDEELMAALDSDIDTMSKSRIRERLGRKLESE</sequence>